<name>A0ACC6T8W2_9HYPH</name>
<gene>
    <name evidence="1" type="ORF">NKI81_31385</name>
</gene>
<comment type="caution">
    <text evidence="1">The sequence shown here is derived from an EMBL/GenBank/DDBJ whole genome shotgun (WGS) entry which is preliminary data.</text>
</comment>
<keyword evidence="2" id="KW-1185">Reference proteome</keyword>
<evidence type="ECO:0000313" key="1">
    <source>
        <dbReference type="EMBL" id="MER9288338.1"/>
    </source>
</evidence>
<accession>A0ACC6T8W2</accession>
<dbReference type="EMBL" id="JAMYRI010000034">
    <property type="protein sequence ID" value="MER9288338.1"/>
    <property type="molecule type" value="Genomic_DNA"/>
</dbReference>
<evidence type="ECO:0000313" key="2">
    <source>
        <dbReference type="Proteomes" id="UP001480082"/>
    </source>
</evidence>
<organism evidence="1 2">
    <name type="scientific">Mesorhizobium australicum</name>
    <dbReference type="NCBI Taxonomy" id="536018"/>
    <lineage>
        <taxon>Bacteria</taxon>
        <taxon>Pseudomonadati</taxon>
        <taxon>Pseudomonadota</taxon>
        <taxon>Alphaproteobacteria</taxon>
        <taxon>Hyphomicrobiales</taxon>
        <taxon>Phyllobacteriaceae</taxon>
        <taxon>Mesorhizobium</taxon>
    </lineage>
</organism>
<sequence length="138" mass="15486">MPSVAPTVRSTRYQHAINTLVAKRSEISGAIRFKGADLAHQLQHIDAVLLILGYKGDPSLIVPLRRTPSRFRKGELYRLILRHEAEGSASNRETATRIAQAKGWDTALVKPLMNNIKTAKGWRRRRAEAVGHDSRPQE</sequence>
<proteinExistence type="predicted"/>
<dbReference type="Proteomes" id="UP001480082">
    <property type="component" value="Unassembled WGS sequence"/>
</dbReference>
<reference evidence="1 2" key="1">
    <citation type="journal article" date="2024" name="Proc. Natl. Acad. Sci. U.S.A.">
        <title>The evolutionary genomics of adaptation to stress in wild rhizobium bacteria.</title>
        <authorList>
            <person name="Kehlet-Delgado H."/>
            <person name="Montoya A.P."/>
            <person name="Jensen K.T."/>
            <person name="Wendlandt C.E."/>
            <person name="Dexheimer C."/>
            <person name="Roberts M."/>
            <person name="Torres Martinez L."/>
            <person name="Friesen M.L."/>
            <person name="Griffitts J.S."/>
            <person name="Porter S.S."/>
        </authorList>
    </citation>
    <scope>NUCLEOTIDE SEQUENCE [LARGE SCALE GENOMIC DNA]</scope>
    <source>
        <strain evidence="1 2">M0468</strain>
    </source>
</reference>
<protein>
    <submittedName>
        <fullName evidence="1">Uncharacterized protein</fullName>
    </submittedName>
</protein>